<evidence type="ECO:0000313" key="1">
    <source>
        <dbReference type="EMBL" id="EDX10083.1"/>
    </source>
</evidence>
<gene>
    <name evidence="1" type="primary">Dsim\GD14309</name>
    <name evidence="1" type="ORF">Dsim_GD14309</name>
</gene>
<accession>B4QQ65</accession>
<proteinExistence type="predicted"/>
<name>B4QQ65_DROSI</name>
<reference evidence="1 2" key="1">
    <citation type="journal article" date="2007" name="Nature">
        <title>Evolution of genes and genomes on the Drosophila phylogeny.</title>
        <authorList>
            <consortium name="Drosophila 12 Genomes Consortium"/>
            <person name="Clark A.G."/>
            <person name="Eisen M.B."/>
            <person name="Smith D.R."/>
            <person name="Bergman C.M."/>
            <person name="Oliver B."/>
            <person name="Markow T.A."/>
            <person name="Kaufman T.C."/>
            <person name="Kellis M."/>
            <person name="Gelbart W."/>
            <person name="Iyer V.N."/>
            <person name="Pollard D.A."/>
            <person name="Sackton T.B."/>
            <person name="Larracuente A.M."/>
            <person name="Singh N.D."/>
            <person name="Abad J.P."/>
            <person name="Abt D.N."/>
            <person name="Adryan B."/>
            <person name="Aguade M."/>
            <person name="Akashi H."/>
            <person name="Anderson W.W."/>
            <person name="Aquadro C.F."/>
            <person name="Ardell D.H."/>
            <person name="Arguello R."/>
            <person name="Artieri C.G."/>
            <person name="Barbash D.A."/>
            <person name="Barker D."/>
            <person name="Barsanti P."/>
            <person name="Batterham P."/>
            <person name="Batzoglou S."/>
            <person name="Begun D."/>
            <person name="Bhutkar A."/>
            <person name="Blanco E."/>
            <person name="Bosak S.A."/>
            <person name="Bradley R.K."/>
            <person name="Brand A.D."/>
            <person name="Brent M.R."/>
            <person name="Brooks A.N."/>
            <person name="Brown R.H."/>
            <person name="Butlin R.K."/>
            <person name="Caggese C."/>
            <person name="Calvi B.R."/>
            <person name="Bernardo de Carvalho A."/>
            <person name="Caspi A."/>
            <person name="Castrezana S."/>
            <person name="Celniker S.E."/>
            <person name="Chang J.L."/>
            <person name="Chapple C."/>
            <person name="Chatterji S."/>
            <person name="Chinwalla A."/>
            <person name="Civetta A."/>
            <person name="Clifton S.W."/>
            <person name="Comeron J.M."/>
            <person name="Costello J.C."/>
            <person name="Coyne J.A."/>
            <person name="Daub J."/>
            <person name="David R.G."/>
            <person name="Delcher A.L."/>
            <person name="Delehaunty K."/>
            <person name="Do C.B."/>
            <person name="Ebling H."/>
            <person name="Edwards K."/>
            <person name="Eickbush T."/>
            <person name="Evans J.D."/>
            <person name="Filipski A."/>
            <person name="Findeiss S."/>
            <person name="Freyhult E."/>
            <person name="Fulton L."/>
            <person name="Fulton R."/>
            <person name="Garcia A.C."/>
            <person name="Gardiner A."/>
            <person name="Garfield D.A."/>
            <person name="Garvin B.E."/>
            <person name="Gibson G."/>
            <person name="Gilbert D."/>
            <person name="Gnerre S."/>
            <person name="Godfrey J."/>
            <person name="Good R."/>
            <person name="Gotea V."/>
            <person name="Gravely B."/>
            <person name="Greenberg A.J."/>
            <person name="Griffiths-Jones S."/>
            <person name="Gross S."/>
            <person name="Guigo R."/>
            <person name="Gustafson E.A."/>
            <person name="Haerty W."/>
            <person name="Hahn M.W."/>
            <person name="Halligan D.L."/>
            <person name="Halpern A.L."/>
            <person name="Halter G.M."/>
            <person name="Han M.V."/>
            <person name="Heger A."/>
            <person name="Hillier L."/>
            <person name="Hinrichs A.S."/>
            <person name="Holmes I."/>
            <person name="Hoskins R.A."/>
            <person name="Hubisz M.J."/>
            <person name="Hultmark D."/>
            <person name="Huntley M.A."/>
            <person name="Jaffe D.B."/>
            <person name="Jagadeeshan S."/>
            <person name="Jeck W.R."/>
            <person name="Johnson J."/>
            <person name="Jones C.D."/>
            <person name="Jordan W.C."/>
            <person name="Karpen G.H."/>
            <person name="Kataoka E."/>
            <person name="Keightley P.D."/>
            <person name="Kheradpour P."/>
            <person name="Kirkness E.F."/>
            <person name="Koerich L.B."/>
            <person name="Kristiansen K."/>
            <person name="Kudrna D."/>
            <person name="Kulathinal R.J."/>
            <person name="Kumar S."/>
            <person name="Kwok R."/>
            <person name="Lander E."/>
            <person name="Langley C.H."/>
            <person name="Lapoint R."/>
            <person name="Lazzaro B.P."/>
            <person name="Lee S.J."/>
            <person name="Levesque L."/>
            <person name="Li R."/>
            <person name="Lin C.F."/>
            <person name="Lin M.F."/>
            <person name="Lindblad-Toh K."/>
            <person name="Llopart A."/>
            <person name="Long M."/>
            <person name="Low L."/>
            <person name="Lozovsky E."/>
            <person name="Lu J."/>
            <person name="Luo M."/>
            <person name="Machado C.A."/>
            <person name="Makalowski W."/>
            <person name="Marzo M."/>
            <person name="Matsuda M."/>
            <person name="Matzkin L."/>
            <person name="McAllister B."/>
            <person name="McBride C.S."/>
            <person name="McKernan B."/>
            <person name="McKernan K."/>
            <person name="Mendez-Lago M."/>
            <person name="Minx P."/>
            <person name="Mollenhauer M.U."/>
            <person name="Montooth K."/>
            <person name="Mount S.M."/>
            <person name="Mu X."/>
            <person name="Myers E."/>
            <person name="Negre B."/>
            <person name="Newfeld S."/>
            <person name="Nielsen R."/>
            <person name="Noor M.A."/>
            <person name="O'Grady P."/>
            <person name="Pachter L."/>
            <person name="Papaceit M."/>
            <person name="Parisi M.J."/>
            <person name="Parisi M."/>
            <person name="Parts L."/>
            <person name="Pedersen J.S."/>
            <person name="Pesole G."/>
            <person name="Phillippy A.M."/>
            <person name="Ponting C.P."/>
            <person name="Pop M."/>
            <person name="Porcelli D."/>
            <person name="Powell J.R."/>
            <person name="Prohaska S."/>
            <person name="Pruitt K."/>
            <person name="Puig M."/>
            <person name="Quesneville H."/>
            <person name="Ram K.R."/>
            <person name="Rand D."/>
            <person name="Rasmussen M.D."/>
            <person name="Reed L.K."/>
            <person name="Reenan R."/>
            <person name="Reily A."/>
            <person name="Remington K.A."/>
            <person name="Rieger T.T."/>
            <person name="Ritchie M.G."/>
            <person name="Robin C."/>
            <person name="Rogers Y.H."/>
            <person name="Rohde C."/>
            <person name="Rozas J."/>
            <person name="Rubenfield M.J."/>
            <person name="Ruiz A."/>
            <person name="Russo S."/>
            <person name="Salzberg S.L."/>
            <person name="Sanchez-Gracia A."/>
            <person name="Saranga D.J."/>
            <person name="Sato H."/>
            <person name="Schaeffer S.W."/>
            <person name="Schatz M.C."/>
            <person name="Schlenke T."/>
            <person name="Schwartz R."/>
            <person name="Segarra C."/>
            <person name="Singh R.S."/>
            <person name="Sirot L."/>
            <person name="Sirota M."/>
            <person name="Sisneros N.B."/>
            <person name="Smith C.D."/>
            <person name="Smith T.F."/>
            <person name="Spieth J."/>
            <person name="Stage D.E."/>
            <person name="Stark A."/>
            <person name="Stephan W."/>
            <person name="Strausberg R.L."/>
            <person name="Strempel S."/>
            <person name="Sturgill D."/>
            <person name="Sutton G."/>
            <person name="Sutton G.G."/>
            <person name="Tao W."/>
            <person name="Teichmann S."/>
            <person name="Tobari Y.N."/>
            <person name="Tomimura Y."/>
            <person name="Tsolas J.M."/>
            <person name="Valente V.L."/>
            <person name="Venter E."/>
            <person name="Venter J.C."/>
            <person name="Vicario S."/>
            <person name="Vieira F.G."/>
            <person name="Vilella A.J."/>
            <person name="Villasante A."/>
            <person name="Walenz B."/>
            <person name="Wang J."/>
            <person name="Wasserman M."/>
            <person name="Watts T."/>
            <person name="Wilson D."/>
            <person name="Wilson R.K."/>
            <person name="Wing R.A."/>
            <person name="Wolfner M.F."/>
            <person name="Wong A."/>
            <person name="Wong G.K."/>
            <person name="Wu C.I."/>
            <person name="Wu G."/>
            <person name="Yamamoto D."/>
            <person name="Yang H.P."/>
            <person name="Yang S.P."/>
            <person name="Yorke J.A."/>
            <person name="Yoshida K."/>
            <person name="Zdobnov E."/>
            <person name="Zhang P."/>
            <person name="Zhang Y."/>
            <person name="Zimin A.V."/>
            <person name="Baldwin J."/>
            <person name="Abdouelleil A."/>
            <person name="Abdulkadir J."/>
            <person name="Abebe A."/>
            <person name="Abera B."/>
            <person name="Abreu J."/>
            <person name="Acer S.C."/>
            <person name="Aftuck L."/>
            <person name="Alexander A."/>
            <person name="An P."/>
            <person name="Anderson E."/>
            <person name="Anderson S."/>
            <person name="Arachi H."/>
            <person name="Azer M."/>
            <person name="Bachantsang P."/>
            <person name="Barry A."/>
            <person name="Bayul T."/>
            <person name="Berlin A."/>
            <person name="Bessette D."/>
            <person name="Bloom T."/>
            <person name="Blye J."/>
            <person name="Boguslavskiy L."/>
            <person name="Bonnet C."/>
            <person name="Boukhgalter B."/>
            <person name="Bourzgui I."/>
            <person name="Brown A."/>
            <person name="Cahill P."/>
            <person name="Channer S."/>
            <person name="Cheshatsang Y."/>
            <person name="Chuda L."/>
            <person name="Citroen M."/>
            <person name="Collymore A."/>
            <person name="Cooke P."/>
            <person name="Costello M."/>
            <person name="D'Aco K."/>
            <person name="Daza R."/>
            <person name="De Haan G."/>
            <person name="DeGray S."/>
            <person name="DeMaso C."/>
            <person name="Dhargay N."/>
            <person name="Dooley K."/>
            <person name="Dooley E."/>
            <person name="Doricent M."/>
            <person name="Dorje P."/>
            <person name="Dorjee K."/>
            <person name="Dupes A."/>
            <person name="Elong R."/>
            <person name="Falk J."/>
            <person name="Farina A."/>
            <person name="Faro S."/>
            <person name="Ferguson D."/>
            <person name="Fisher S."/>
            <person name="Foley C.D."/>
            <person name="Franke A."/>
            <person name="Friedrich D."/>
            <person name="Gadbois L."/>
            <person name="Gearin G."/>
            <person name="Gearin C.R."/>
            <person name="Giannoukos G."/>
            <person name="Goode T."/>
            <person name="Graham J."/>
            <person name="Grandbois E."/>
            <person name="Grewal S."/>
            <person name="Gyaltsen K."/>
            <person name="Hafez N."/>
            <person name="Hagos B."/>
            <person name="Hall J."/>
            <person name="Henson C."/>
            <person name="Hollinger A."/>
            <person name="Honan T."/>
            <person name="Huard M.D."/>
            <person name="Hughes L."/>
            <person name="Hurhula B."/>
            <person name="Husby M.E."/>
            <person name="Kamat A."/>
            <person name="Kanga B."/>
            <person name="Kashin S."/>
            <person name="Khazanovich D."/>
            <person name="Kisner P."/>
            <person name="Lance K."/>
            <person name="Lara M."/>
            <person name="Lee W."/>
            <person name="Lennon N."/>
            <person name="Letendre F."/>
            <person name="LeVine R."/>
            <person name="Lipovsky A."/>
            <person name="Liu X."/>
            <person name="Liu J."/>
            <person name="Liu S."/>
            <person name="Lokyitsang T."/>
            <person name="Lokyitsang Y."/>
            <person name="Lubonja R."/>
            <person name="Lui A."/>
            <person name="MacDonald P."/>
            <person name="Magnisalis V."/>
            <person name="Maru K."/>
            <person name="Matthews C."/>
            <person name="McCusker W."/>
            <person name="McDonough S."/>
            <person name="Mehta T."/>
            <person name="Meldrim J."/>
            <person name="Meneus L."/>
            <person name="Mihai O."/>
            <person name="Mihalev A."/>
            <person name="Mihova T."/>
            <person name="Mittelman R."/>
            <person name="Mlenga V."/>
            <person name="Montmayeur A."/>
            <person name="Mulrain L."/>
            <person name="Navidi A."/>
            <person name="Naylor J."/>
            <person name="Negash T."/>
            <person name="Nguyen T."/>
            <person name="Nguyen N."/>
            <person name="Nicol R."/>
            <person name="Norbu C."/>
            <person name="Norbu N."/>
            <person name="Novod N."/>
            <person name="O'Neill B."/>
            <person name="Osman S."/>
            <person name="Markiewicz E."/>
            <person name="Oyono O.L."/>
            <person name="Patti C."/>
            <person name="Phunkhang P."/>
            <person name="Pierre F."/>
            <person name="Priest M."/>
            <person name="Raghuraman S."/>
            <person name="Rege F."/>
            <person name="Reyes R."/>
            <person name="Rise C."/>
            <person name="Rogov P."/>
            <person name="Ross K."/>
            <person name="Ryan E."/>
            <person name="Settipalli S."/>
            <person name="Shea T."/>
            <person name="Sherpa N."/>
            <person name="Shi L."/>
            <person name="Shih D."/>
            <person name="Sparrow T."/>
            <person name="Spaulding J."/>
            <person name="Stalker J."/>
            <person name="Stange-Thomann N."/>
            <person name="Stavropoulos S."/>
            <person name="Stone C."/>
            <person name="Strader C."/>
            <person name="Tesfaye S."/>
            <person name="Thomson T."/>
            <person name="Thoulutsang Y."/>
            <person name="Thoulutsang D."/>
            <person name="Topham K."/>
            <person name="Topping I."/>
            <person name="Tsamla T."/>
            <person name="Vassiliev H."/>
            <person name="Vo A."/>
            <person name="Wangchuk T."/>
            <person name="Wangdi T."/>
            <person name="Weiand M."/>
            <person name="Wilkinson J."/>
            <person name="Wilson A."/>
            <person name="Yadav S."/>
            <person name="Young G."/>
            <person name="Yu Q."/>
            <person name="Zembek L."/>
            <person name="Zhong D."/>
            <person name="Zimmer A."/>
            <person name="Zwirko Z."/>
            <person name="Jaffe D.B."/>
            <person name="Alvarez P."/>
            <person name="Brockman W."/>
            <person name="Butler J."/>
            <person name="Chin C."/>
            <person name="Gnerre S."/>
            <person name="Grabherr M."/>
            <person name="Kleber M."/>
            <person name="Mauceli E."/>
            <person name="MacCallum I."/>
        </authorList>
    </citation>
    <scope>NUCLEOTIDE SEQUENCE [LARGE SCALE GENOMIC DNA]</scope>
    <source>
        <strain evidence="2">white501</strain>
    </source>
</reference>
<evidence type="ECO:0000313" key="2">
    <source>
        <dbReference type="Proteomes" id="UP000000304"/>
    </source>
</evidence>
<feature type="non-terminal residue" evidence="1">
    <location>
        <position position="1"/>
    </location>
</feature>
<sequence>KRKSAKYSRAARVLGCCRQRATWDGIGTGQDEMVRVANPNANADGEGAAPGLLAALGARTKKPLYGSSSFLLPGDVSKNLKDCRPCCCSYFIGKTCNALEEPAPQFPPAPQRLTKWSIRRRRWRWRWLDGWMALGIGRWVLGCTKRRSFVSHLESQRSFYGSVRNSELEVLILRRKDCQPKCPAGRALVEAFSEQFLRLPFRITFVRRSAFVCLQNVKVFPVGLPPVEKFQIMRKHRN</sequence>
<dbReference type="AlphaFoldDB" id="B4QQ65"/>
<dbReference type="Proteomes" id="UP000000304">
    <property type="component" value="Chromosome 3L"/>
</dbReference>
<dbReference type="PhylomeDB" id="B4QQ65"/>
<protein>
    <submittedName>
        <fullName evidence="1">GD14309</fullName>
    </submittedName>
</protein>
<dbReference type="EMBL" id="CM000363">
    <property type="protein sequence ID" value="EDX10083.1"/>
    <property type="molecule type" value="Genomic_DNA"/>
</dbReference>
<organism evidence="1 2">
    <name type="scientific">Drosophila simulans</name>
    <name type="common">Fruit fly</name>
    <dbReference type="NCBI Taxonomy" id="7240"/>
    <lineage>
        <taxon>Eukaryota</taxon>
        <taxon>Metazoa</taxon>
        <taxon>Ecdysozoa</taxon>
        <taxon>Arthropoda</taxon>
        <taxon>Hexapoda</taxon>
        <taxon>Insecta</taxon>
        <taxon>Pterygota</taxon>
        <taxon>Neoptera</taxon>
        <taxon>Endopterygota</taxon>
        <taxon>Diptera</taxon>
        <taxon>Brachycera</taxon>
        <taxon>Muscomorpha</taxon>
        <taxon>Ephydroidea</taxon>
        <taxon>Drosophilidae</taxon>
        <taxon>Drosophila</taxon>
        <taxon>Sophophora</taxon>
    </lineage>
</organism>
<keyword evidence="2" id="KW-1185">Reference proteome</keyword>
<dbReference type="HOGENOM" id="CLU_1168369_0_0_1"/>